<feature type="compositionally biased region" description="Pro residues" evidence="1">
    <location>
        <begin position="331"/>
        <end position="340"/>
    </location>
</feature>
<dbReference type="RefSeq" id="XP_014179107.1">
    <property type="nucleotide sequence ID" value="XM_014323632.1"/>
</dbReference>
<feature type="region of interest" description="Disordered" evidence="1">
    <location>
        <begin position="1"/>
        <end position="50"/>
    </location>
</feature>
<reference evidence="2 3" key="1">
    <citation type="journal article" date="2012" name="Eukaryot. Cell">
        <title>Draft genome sequence of CBS 2479, the standard type strain of Trichosporon asahii.</title>
        <authorList>
            <person name="Yang R.Y."/>
            <person name="Li H.T."/>
            <person name="Zhu H."/>
            <person name="Zhou G.P."/>
            <person name="Wang M."/>
            <person name="Wang L."/>
        </authorList>
    </citation>
    <scope>NUCLEOTIDE SEQUENCE [LARGE SCALE GENOMIC DNA]</scope>
    <source>
        <strain evidence="3">ATCC 90039 / CBS 2479 / JCM 2466 / KCTC 7840 / NCYC 2677 / UAMH 7654</strain>
    </source>
</reference>
<dbReference type="AlphaFoldDB" id="J6ETQ0"/>
<dbReference type="HOGENOM" id="CLU_440187_0_0_1"/>
<dbReference type="EMBL" id="ALBS01000223">
    <property type="protein sequence ID" value="EJT47944.1"/>
    <property type="molecule type" value="Genomic_DNA"/>
</dbReference>
<gene>
    <name evidence="2" type="ORF">A1Q1_03179</name>
</gene>
<organism evidence="2 3">
    <name type="scientific">Trichosporon asahii var. asahii (strain ATCC 90039 / CBS 2479 / JCM 2466 / KCTC 7840 / NBRC 103889/ NCYC 2677 / UAMH 7654)</name>
    <name type="common">Yeast</name>
    <dbReference type="NCBI Taxonomy" id="1186058"/>
    <lineage>
        <taxon>Eukaryota</taxon>
        <taxon>Fungi</taxon>
        <taxon>Dikarya</taxon>
        <taxon>Basidiomycota</taxon>
        <taxon>Agaricomycotina</taxon>
        <taxon>Tremellomycetes</taxon>
        <taxon>Trichosporonales</taxon>
        <taxon>Trichosporonaceae</taxon>
        <taxon>Trichosporon</taxon>
    </lineage>
</organism>
<feature type="compositionally biased region" description="Polar residues" evidence="1">
    <location>
        <begin position="349"/>
        <end position="358"/>
    </location>
</feature>
<accession>J6ETQ0</accession>
<comment type="caution">
    <text evidence="2">The sequence shown here is derived from an EMBL/GenBank/DDBJ whole genome shotgun (WGS) entry which is preliminary data.</text>
</comment>
<dbReference type="GeneID" id="25986692"/>
<dbReference type="VEuPathDB" id="FungiDB:A1Q1_03179"/>
<proteinExistence type="predicted"/>
<feature type="compositionally biased region" description="Low complexity" evidence="1">
    <location>
        <begin position="492"/>
        <end position="526"/>
    </location>
</feature>
<feature type="compositionally biased region" description="Basic and acidic residues" evidence="1">
    <location>
        <begin position="575"/>
        <end position="588"/>
    </location>
</feature>
<feature type="compositionally biased region" description="Low complexity" evidence="1">
    <location>
        <begin position="440"/>
        <end position="455"/>
    </location>
</feature>
<feature type="compositionally biased region" description="Basic and acidic residues" evidence="1">
    <location>
        <begin position="1"/>
        <end position="26"/>
    </location>
</feature>
<protein>
    <submittedName>
        <fullName evidence="2">Uncharacterized protein</fullName>
    </submittedName>
</protein>
<evidence type="ECO:0000256" key="1">
    <source>
        <dbReference type="SAM" id="MobiDB-lite"/>
    </source>
</evidence>
<dbReference type="KEGG" id="tasa:A1Q1_03179"/>
<feature type="compositionally biased region" description="Polar residues" evidence="1">
    <location>
        <begin position="531"/>
        <end position="542"/>
    </location>
</feature>
<sequence>MSADLRESAPRLPRGETRAKHARDLVARCSKSDASTTDSTAQWTQPDNAGPPHYFRVFPPSHPRLTTLPADLISPPSLSPMSLRREQAELQRALELSSQQAAAFAHISPYTLSSATTADSRDLELRPAAPLAAPAQCESHTTLPSDGVAQPLLKCLAKGAHGMLCGVIFLIDTCYRNAEHCHRPREGCLQRAHVLDDVLPLGPAKTLRQRATPYLCSRREPEPWLRLVITPILPTSDHPRDAVRSLVRLSADCIAASNSMSSTSMSFSGPATPIRPQESSLLSPDSPRRRLPRQSLVEVVVPRSRRETSRDPIDFLDTQDCVIVGGSTAPILPPPPPLPPSSIELFPASGSSATSANGRRSARVLKKQEDEAAAAAERKRKRAERKAREAAEKAELQRRIDAGEIEPPEDPKKKRRRTTESRAKKTPRRSELAERPVPVTSSSSSAHPTATDASAGSTSPIRPTPNPAETIAEPRPSTESRRAPSPTKRVETPQAAPSSPAQPTTPGPATSSSSSSAAPAPTTPAARPLQPSRSTPASSDRPSTPGPNGYKWKTGMSKATLPLFQLTFSPKRPGKRAEQVPESSADRHVEALEDSVVAYEHRAGKGRTAASPTQAKAKGGE</sequence>
<feature type="compositionally biased region" description="Basic and acidic residues" evidence="1">
    <location>
        <begin position="418"/>
        <end position="434"/>
    </location>
</feature>
<feature type="region of interest" description="Disordered" evidence="1">
    <location>
        <begin position="326"/>
        <end position="588"/>
    </location>
</feature>
<feature type="compositionally biased region" description="Low complexity" evidence="1">
    <location>
        <begin position="32"/>
        <end position="41"/>
    </location>
</feature>
<feature type="region of interest" description="Disordered" evidence="1">
    <location>
        <begin position="600"/>
        <end position="621"/>
    </location>
</feature>
<name>J6ETQ0_TRIAS</name>
<evidence type="ECO:0000313" key="3">
    <source>
        <dbReference type="Proteomes" id="UP000002748"/>
    </source>
</evidence>
<dbReference type="Proteomes" id="UP000002748">
    <property type="component" value="Unassembled WGS sequence"/>
</dbReference>
<feature type="region of interest" description="Disordered" evidence="1">
    <location>
        <begin position="260"/>
        <end position="295"/>
    </location>
</feature>
<evidence type="ECO:0000313" key="2">
    <source>
        <dbReference type="EMBL" id="EJT47944.1"/>
    </source>
</evidence>
<feature type="compositionally biased region" description="Basic and acidic residues" evidence="1">
    <location>
        <begin position="386"/>
        <end position="402"/>
    </location>
</feature>